<dbReference type="Proteomes" id="UP000719766">
    <property type="component" value="Unassembled WGS sequence"/>
</dbReference>
<gene>
    <name evidence="2" type="ORF">HD556DRAFT_1476118</name>
</gene>
<dbReference type="AlphaFoldDB" id="A0A9P7DIG3"/>
<feature type="region of interest" description="Disordered" evidence="1">
    <location>
        <begin position="58"/>
        <end position="79"/>
    </location>
</feature>
<evidence type="ECO:0000313" key="2">
    <source>
        <dbReference type="EMBL" id="KAG1794221.1"/>
    </source>
</evidence>
<accession>A0A9P7DIG3</accession>
<organism evidence="2 3">
    <name type="scientific">Suillus plorans</name>
    <dbReference type="NCBI Taxonomy" id="116603"/>
    <lineage>
        <taxon>Eukaryota</taxon>
        <taxon>Fungi</taxon>
        <taxon>Dikarya</taxon>
        <taxon>Basidiomycota</taxon>
        <taxon>Agaricomycotina</taxon>
        <taxon>Agaricomycetes</taxon>
        <taxon>Agaricomycetidae</taxon>
        <taxon>Boletales</taxon>
        <taxon>Suillineae</taxon>
        <taxon>Suillaceae</taxon>
        <taxon>Suillus</taxon>
    </lineage>
</organism>
<feature type="compositionally biased region" description="Basic and acidic residues" evidence="1">
    <location>
        <begin position="66"/>
        <end position="79"/>
    </location>
</feature>
<feature type="region of interest" description="Disordered" evidence="1">
    <location>
        <begin position="1"/>
        <end position="25"/>
    </location>
</feature>
<keyword evidence="3" id="KW-1185">Reference proteome</keyword>
<comment type="caution">
    <text evidence="2">The sequence shown here is derived from an EMBL/GenBank/DDBJ whole genome shotgun (WGS) entry which is preliminary data.</text>
</comment>
<reference evidence="2" key="1">
    <citation type="journal article" date="2020" name="New Phytol.">
        <title>Comparative genomics reveals dynamic genome evolution in host specialist ectomycorrhizal fungi.</title>
        <authorList>
            <person name="Lofgren L.A."/>
            <person name="Nguyen N.H."/>
            <person name="Vilgalys R."/>
            <person name="Ruytinx J."/>
            <person name="Liao H.L."/>
            <person name="Branco S."/>
            <person name="Kuo A."/>
            <person name="LaButti K."/>
            <person name="Lipzen A."/>
            <person name="Andreopoulos W."/>
            <person name="Pangilinan J."/>
            <person name="Riley R."/>
            <person name="Hundley H."/>
            <person name="Na H."/>
            <person name="Barry K."/>
            <person name="Grigoriev I.V."/>
            <person name="Stajich J.E."/>
            <person name="Kennedy P.G."/>
        </authorList>
    </citation>
    <scope>NUCLEOTIDE SEQUENCE</scope>
    <source>
        <strain evidence="2">S12</strain>
    </source>
</reference>
<dbReference type="Gene3D" id="3.40.50.150">
    <property type="entry name" value="Vaccinia Virus protein VP39"/>
    <property type="match status" value="1"/>
</dbReference>
<name>A0A9P7DIG3_9AGAM</name>
<dbReference type="InterPro" id="IPR029063">
    <property type="entry name" value="SAM-dependent_MTases_sf"/>
</dbReference>
<dbReference type="OrthoDB" id="10248867at2759"/>
<proteinExistence type="predicted"/>
<dbReference type="GeneID" id="64602295"/>
<protein>
    <submittedName>
        <fullName evidence="2">Uncharacterized protein</fullName>
    </submittedName>
</protein>
<dbReference type="EMBL" id="JABBWE010000027">
    <property type="protein sequence ID" value="KAG1794221.1"/>
    <property type="molecule type" value="Genomic_DNA"/>
</dbReference>
<evidence type="ECO:0000256" key="1">
    <source>
        <dbReference type="SAM" id="MobiDB-lite"/>
    </source>
</evidence>
<feature type="compositionally biased region" description="Low complexity" evidence="1">
    <location>
        <begin position="1"/>
        <end position="19"/>
    </location>
</feature>
<evidence type="ECO:0000313" key="3">
    <source>
        <dbReference type="Proteomes" id="UP000719766"/>
    </source>
</evidence>
<sequence length="217" mass="24810">MSSEITSSTTATPTTMHQTLPYNTRQRLTPVGSVLAPMTQDEIQLYKNYHSIGTQRLINKRKRVHSREPDDYQERPAKRHAADVEMVVDHCKRLPAAQPTINAAFPDILRPEVGVKQRKESPIMGLKNFNNWARIREMLAVDIAHMSVEQAQHRWATMRPRRFDASFAALDCYTEPPTKVFTPEQLDSTLYPCSSACIMRLKWRKKLNACSRTSANG</sequence>
<dbReference type="RefSeq" id="XP_041160449.1">
    <property type="nucleotide sequence ID" value="XM_041308531.1"/>
</dbReference>